<comment type="similarity">
    <text evidence="2 7">Belongs to the cytochrome P450 family.</text>
</comment>
<name>A0AAJ0BZ89_9PEZI</name>
<evidence type="ECO:0000256" key="4">
    <source>
        <dbReference type="ARBA" id="ARBA00022723"/>
    </source>
</evidence>
<dbReference type="PANTHER" id="PTHR24305:SF210">
    <property type="entry name" value="CYTOCHROME P450 MONOOXYGENASE ASQL-RELATED"/>
    <property type="match status" value="1"/>
</dbReference>
<accession>A0AAJ0BZ89</accession>
<dbReference type="GO" id="GO:0020037">
    <property type="term" value="F:heme binding"/>
    <property type="evidence" value="ECO:0007669"/>
    <property type="project" value="InterPro"/>
</dbReference>
<sequence>MPYPNPLDLLLNLTKAEIALVALVLCIVYSAGYFIYNVYFHPLAGFPGPVLYGGTELMKVIQQIKGTINWTLTDLHEKYGPVVRLAPGELTFISAKAWQDIYGNRQGKPLPTNEAYGVREKEFFGALGLLWVGDAAEHARHRKVLSGAFSDKSLRDQEHIIRRYVDLLVKRMHERVGQPVDLWAWLNYTTFDLIGDLTFGEPFGCLENSRFHPWISFIFSRLKMMMYGQIMITLGLLGSIIYFLVPKWVKSEALVHIAFTKAKVDNRRARKTERPDFMSHILSHTVSADARASGKGISEAELYADSNILIMAGSETSATLMSATMYHLLATPHALARLTREIRAAFSSEADIDFASVSRSSPYLLAVINEGLRIQPPLPAGINRVTRPEGAVIDGRFVAGGTNVQVPHWACYHNSRNFRDADDFVPERWLADSGSAAAPGDEDAASRYADDNRPVFQPFSVGNRNCLGRTLAITETRLILTRLLWNFDMELMPESRDWARQKTFMLYEKKPLMVKMTAVRRESAQGGNVEKA</sequence>
<keyword evidence="3 6" id="KW-0349">Heme</keyword>
<evidence type="ECO:0000313" key="9">
    <source>
        <dbReference type="EMBL" id="KAK1767035.1"/>
    </source>
</evidence>
<dbReference type="GeneID" id="85316223"/>
<evidence type="ECO:0000256" key="1">
    <source>
        <dbReference type="ARBA" id="ARBA00001971"/>
    </source>
</evidence>
<keyword evidence="8" id="KW-0472">Membrane</keyword>
<dbReference type="GO" id="GO:0016705">
    <property type="term" value="F:oxidoreductase activity, acting on paired donors, with incorporation or reduction of molecular oxygen"/>
    <property type="evidence" value="ECO:0007669"/>
    <property type="project" value="InterPro"/>
</dbReference>
<feature type="binding site" description="axial binding residue" evidence="6">
    <location>
        <position position="466"/>
    </location>
    <ligand>
        <name>heme</name>
        <dbReference type="ChEBI" id="CHEBI:30413"/>
    </ligand>
    <ligandPart>
        <name>Fe</name>
        <dbReference type="ChEBI" id="CHEBI:18248"/>
    </ligandPart>
</feature>
<keyword evidence="5 6" id="KW-0408">Iron</keyword>
<dbReference type="PANTHER" id="PTHR24305">
    <property type="entry name" value="CYTOCHROME P450"/>
    <property type="match status" value="1"/>
</dbReference>
<evidence type="ECO:0000256" key="2">
    <source>
        <dbReference type="ARBA" id="ARBA00010617"/>
    </source>
</evidence>
<feature type="transmembrane region" description="Helical" evidence="8">
    <location>
        <begin position="20"/>
        <end position="39"/>
    </location>
</feature>
<dbReference type="PROSITE" id="PS00086">
    <property type="entry name" value="CYTOCHROME_P450"/>
    <property type="match status" value="1"/>
</dbReference>
<keyword evidence="7" id="KW-0560">Oxidoreductase</keyword>
<comment type="cofactor">
    <cofactor evidence="1 6">
        <name>heme</name>
        <dbReference type="ChEBI" id="CHEBI:30413"/>
    </cofactor>
</comment>
<dbReference type="InterPro" id="IPR036396">
    <property type="entry name" value="Cyt_P450_sf"/>
</dbReference>
<dbReference type="GO" id="GO:0004497">
    <property type="term" value="F:monooxygenase activity"/>
    <property type="evidence" value="ECO:0007669"/>
    <property type="project" value="UniProtKB-KW"/>
</dbReference>
<dbReference type="SUPFAM" id="SSF48264">
    <property type="entry name" value="Cytochrome P450"/>
    <property type="match status" value="1"/>
</dbReference>
<dbReference type="EMBL" id="MU839009">
    <property type="protein sequence ID" value="KAK1767035.1"/>
    <property type="molecule type" value="Genomic_DNA"/>
</dbReference>
<dbReference type="CDD" id="cd11058">
    <property type="entry name" value="CYP60B-like"/>
    <property type="match status" value="1"/>
</dbReference>
<organism evidence="9 10">
    <name type="scientific">Phialemonium atrogriseum</name>
    <dbReference type="NCBI Taxonomy" id="1093897"/>
    <lineage>
        <taxon>Eukaryota</taxon>
        <taxon>Fungi</taxon>
        <taxon>Dikarya</taxon>
        <taxon>Ascomycota</taxon>
        <taxon>Pezizomycotina</taxon>
        <taxon>Sordariomycetes</taxon>
        <taxon>Sordariomycetidae</taxon>
        <taxon>Cephalothecales</taxon>
        <taxon>Cephalothecaceae</taxon>
        <taxon>Phialemonium</taxon>
    </lineage>
</organism>
<dbReference type="PRINTS" id="PR00385">
    <property type="entry name" value="P450"/>
</dbReference>
<evidence type="ECO:0000256" key="5">
    <source>
        <dbReference type="ARBA" id="ARBA00023004"/>
    </source>
</evidence>
<dbReference type="InterPro" id="IPR050121">
    <property type="entry name" value="Cytochrome_P450_monoxygenase"/>
</dbReference>
<protein>
    <submittedName>
        <fullName evidence="9">Isotrichodermin C-15 hydroxylase</fullName>
    </submittedName>
</protein>
<evidence type="ECO:0000256" key="6">
    <source>
        <dbReference type="PIRSR" id="PIRSR602401-1"/>
    </source>
</evidence>
<dbReference type="Proteomes" id="UP001244011">
    <property type="component" value="Unassembled WGS sequence"/>
</dbReference>
<keyword evidence="8" id="KW-0812">Transmembrane</keyword>
<comment type="caution">
    <text evidence="9">The sequence shown here is derived from an EMBL/GenBank/DDBJ whole genome shotgun (WGS) entry which is preliminary data.</text>
</comment>
<dbReference type="Gene3D" id="1.10.630.10">
    <property type="entry name" value="Cytochrome P450"/>
    <property type="match status" value="1"/>
</dbReference>
<dbReference type="InterPro" id="IPR002401">
    <property type="entry name" value="Cyt_P450_E_grp-I"/>
</dbReference>
<keyword evidence="4 6" id="KW-0479">Metal-binding</keyword>
<evidence type="ECO:0000256" key="7">
    <source>
        <dbReference type="RuleBase" id="RU000461"/>
    </source>
</evidence>
<proteinExistence type="inferred from homology"/>
<dbReference type="GO" id="GO:0005506">
    <property type="term" value="F:iron ion binding"/>
    <property type="evidence" value="ECO:0007669"/>
    <property type="project" value="InterPro"/>
</dbReference>
<dbReference type="Pfam" id="PF00067">
    <property type="entry name" value="p450"/>
    <property type="match status" value="1"/>
</dbReference>
<feature type="transmembrane region" description="Helical" evidence="8">
    <location>
        <begin position="226"/>
        <end position="245"/>
    </location>
</feature>
<dbReference type="InterPro" id="IPR017972">
    <property type="entry name" value="Cyt_P450_CS"/>
</dbReference>
<evidence type="ECO:0000313" key="10">
    <source>
        <dbReference type="Proteomes" id="UP001244011"/>
    </source>
</evidence>
<evidence type="ECO:0000256" key="3">
    <source>
        <dbReference type="ARBA" id="ARBA00022617"/>
    </source>
</evidence>
<gene>
    <name evidence="9" type="ORF">QBC33DRAFT_75140</name>
</gene>
<dbReference type="PRINTS" id="PR00463">
    <property type="entry name" value="EP450I"/>
</dbReference>
<keyword evidence="8" id="KW-1133">Transmembrane helix</keyword>
<evidence type="ECO:0000256" key="8">
    <source>
        <dbReference type="SAM" id="Phobius"/>
    </source>
</evidence>
<dbReference type="RefSeq" id="XP_060283248.1">
    <property type="nucleotide sequence ID" value="XM_060433036.1"/>
</dbReference>
<keyword evidence="7" id="KW-0503">Monooxygenase</keyword>
<keyword evidence="10" id="KW-1185">Reference proteome</keyword>
<dbReference type="AlphaFoldDB" id="A0AAJ0BZ89"/>
<reference evidence="9" key="1">
    <citation type="submission" date="2023-06" db="EMBL/GenBank/DDBJ databases">
        <title>Genome-scale phylogeny and comparative genomics of the fungal order Sordariales.</title>
        <authorList>
            <consortium name="Lawrence Berkeley National Laboratory"/>
            <person name="Hensen N."/>
            <person name="Bonometti L."/>
            <person name="Westerberg I."/>
            <person name="Brannstrom I.O."/>
            <person name="Guillou S."/>
            <person name="Cros-Aarteil S."/>
            <person name="Calhoun S."/>
            <person name="Haridas S."/>
            <person name="Kuo A."/>
            <person name="Mondo S."/>
            <person name="Pangilinan J."/>
            <person name="Riley R."/>
            <person name="Labutti K."/>
            <person name="Andreopoulos B."/>
            <person name="Lipzen A."/>
            <person name="Chen C."/>
            <person name="Yanf M."/>
            <person name="Daum C."/>
            <person name="Ng V."/>
            <person name="Clum A."/>
            <person name="Steindorff A."/>
            <person name="Ohm R."/>
            <person name="Martin F."/>
            <person name="Silar P."/>
            <person name="Natvig D."/>
            <person name="Lalanne C."/>
            <person name="Gautier V."/>
            <person name="Ament-Velasquez S.L."/>
            <person name="Kruys A."/>
            <person name="Hutchinson M.I."/>
            <person name="Powell A.J."/>
            <person name="Barry K."/>
            <person name="Miller A.N."/>
            <person name="Grigoriev I.V."/>
            <person name="Debuchy R."/>
            <person name="Gladieux P."/>
            <person name="Thoren M.H."/>
            <person name="Johannesson H."/>
        </authorList>
    </citation>
    <scope>NUCLEOTIDE SEQUENCE</scope>
    <source>
        <strain evidence="9">8032-3</strain>
    </source>
</reference>
<dbReference type="InterPro" id="IPR001128">
    <property type="entry name" value="Cyt_P450"/>
</dbReference>